<evidence type="ECO:0000313" key="2">
    <source>
        <dbReference type="Proteomes" id="UP000304953"/>
    </source>
</evidence>
<accession>A0AC61RNG3</accession>
<dbReference type="EMBL" id="SRYA01000099">
    <property type="protein sequence ID" value="TGY88673.1"/>
    <property type="molecule type" value="Genomic_DNA"/>
</dbReference>
<protein>
    <submittedName>
        <fullName evidence="1">Uncharacterized protein</fullName>
    </submittedName>
</protein>
<comment type="caution">
    <text evidence="1">The sequence shown here is derived from an EMBL/GenBank/DDBJ whole genome shotgun (WGS) entry which is preliminary data.</text>
</comment>
<keyword evidence="2" id="KW-1185">Reference proteome</keyword>
<organism evidence="1 2">
    <name type="scientific">Petralouisia muris</name>
    <dbReference type="NCBI Taxonomy" id="3032872"/>
    <lineage>
        <taxon>Bacteria</taxon>
        <taxon>Bacillati</taxon>
        <taxon>Bacillota</taxon>
        <taxon>Clostridia</taxon>
        <taxon>Lachnospirales</taxon>
        <taxon>Lachnospiraceae</taxon>
        <taxon>Petralouisia</taxon>
    </lineage>
</organism>
<evidence type="ECO:0000313" key="1">
    <source>
        <dbReference type="EMBL" id="TGY88673.1"/>
    </source>
</evidence>
<dbReference type="Proteomes" id="UP000304953">
    <property type="component" value="Unassembled WGS sequence"/>
</dbReference>
<name>A0AC61RNG3_9FIRM</name>
<proteinExistence type="predicted"/>
<sequence>MAMEITNNYSSYAAQSMAGSNAASSTKKKETENTSETTGNSKSRSTSDYVNELAKLVPSVELKVGNSFSTAKSGKTLTINPQLLEKMQNDPEKEKEMKELIRGVESAVNMLDSVMNASGWSVVFKHDYIDENGKYRQIALVRNDFMLNMSDKLREERKKNSEKLIEKTKEKAAEKKEKLEETLEEKKTEQAEDGTAAPNKAEQLLEEKMADSKDGTVYLNDTDIRTIIEAAQEEDAGKTVVKDQPQVGANLDLKI</sequence>
<gene>
    <name evidence="1" type="ORF">E5329_25695</name>
</gene>
<reference evidence="1" key="1">
    <citation type="submission" date="2019-04" db="EMBL/GenBank/DDBJ databases">
        <title>Microbes associate with the intestines of laboratory mice.</title>
        <authorList>
            <person name="Navarre W."/>
            <person name="Wong E."/>
            <person name="Huang K."/>
            <person name="Tropini C."/>
            <person name="Ng K."/>
            <person name="Yu B."/>
        </authorList>
    </citation>
    <scope>NUCLEOTIDE SEQUENCE</scope>
    <source>
        <strain evidence="1">NM01_1-7b</strain>
    </source>
</reference>